<evidence type="ECO:0000313" key="3">
    <source>
        <dbReference type="Proteomes" id="UP000203343"/>
    </source>
</evidence>
<dbReference type="Proteomes" id="UP000203343">
    <property type="component" value="Segment"/>
</dbReference>
<accession>B6EFB1</accession>
<dbReference type="KEGG" id="vg:20964518"/>
<protein>
    <submittedName>
        <fullName evidence="2">Uncharacterized protein</fullName>
    </submittedName>
</protein>
<keyword evidence="3" id="KW-1185">Reference proteome</keyword>
<dbReference type="RefSeq" id="YP_009094230.1">
    <property type="nucleotide sequence ID" value="NC_025375.1"/>
</dbReference>
<feature type="coiled-coil region" evidence="1">
    <location>
        <begin position="20"/>
        <end position="47"/>
    </location>
</feature>
<dbReference type="GeneID" id="20964518"/>
<name>B6EFB1_9VIRU</name>
<sequence>MKFKKKTTIRLKKEEKEFFYRNKEKIIEQLKEILEKENVDKKKIEQLRMQMVYDDLYDTICNLDLDLQIYEKLKEYTQKNNIKIADLIRYILRKQISS</sequence>
<evidence type="ECO:0000313" key="2">
    <source>
        <dbReference type="EMBL" id="CAQ58446.1"/>
    </source>
</evidence>
<keyword evidence="1" id="KW-0175">Coiled coil</keyword>
<reference evidence="2 3" key="1">
    <citation type="journal article" date="2008" name="J. Bacteriol.">
        <title>SRV, a new viral isolate from Stygiolobus and general properties of the crenarchaeal rudiviruses and their virus-host interactions.</title>
        <authorList>
            <person name="Vestergaard G."/>
            <person name="Shah S.A."/>
            <person name="Bize A."/>
            <person name="Reitberger W."/>
            <person name="Reuter M."/>
            <person name="Phan H."/>
            <person name="Briegel A."/>
            <person name="Rachel R."/>
            <person name="Garrett R.A."/>
            <person name="Prangishvili D."/>
        </authorList>
    </citation>
    <scope>NUCLEOTIDE SEQUENCE [LARGE SCALE GENOMIC DNA]</scope>
</reference>
<proteinExistence type="predicted"/>
<organism evidence="2 3">
    <name type="scientific">Stygiolobus rod-shaped virus</name>
    <dbReference type="NCBI Taxonomy" id="537009"/>
    <lineage>
        <taxon>Viruses</taxon>
        <taxon>Adnaviria</taxon>
        <taxon>Zilligvirae</taxon>
        <taxon>Taleaviricota</taxon>
        <taxon>Tokiviricetes</taxon>
        <taxon>Ligamenvirales</taxon>
        <taxon>Rudiviridae</taxon>
        <taxon>Azorudivirus</taxon>
        <taxon>Azorudivirus furnasense</taxon>
        <taxon>Azorudivirus SRV</taxon>
    </lineage>
</organism>
<dbReference type="EMBL" id="FM164764">
    <property type="protein sequence ID" value="CAQ58446.1"/>
    <property type="molecule type" value="Genomic_DNA"/>
</dbReference>
<evidence type="ECO:0000256" key="1">
    <source>
        <dbReference type="SAM" id="Coils"/>
    </source>
</evidence>